<accession>A0A8R1YXP5</accession>
<dbReference type="Pfam" id="PF01705">
    <property type="entry name" value="CX"/>
    <property type="match status" value="1"/>
</dbReference>
<evidence type="ECO:0000313" key="3">
    <source>
        <dbReference type="Proteomes" id="UP000005239"/>
    </source>
</evidence>
<protein>
    <submittedName>
        <fullName evidence="2">CX domain-containing protein</fullName>
    </submittedName>
</protein>
<organism evidence="2 3">
    <name type="scientific">Pristionchus pacificus</name>
    <name type="common">Parasitic nematode worm</name>
    <dbReference type="NCBI Taxonomy" id="54126"/>
    <lineage>
        <taxon>Eukaryota</taxon>
        <taxon>Metazoa</taxon>
        <taxon>Ecdysozoa</taxon>
        <taxon>Nematoda</taxon>
        <taxon>Chromadorea</taxon>
        <taxon>Rhabditida</taxon>
        <taxon>Rhabditina</taxon>
        <taxon>Diplogasteromorpha</taxon>
        <taxon>Diplogasteroidea</taxon>
        <taxon>Neodiplogasteridae</taxon>
        <taxon>Pristionchus</taxon>
    </lineage>
</organism>
<accession>A0A2A6B3G5</accession>
<dbReference type="InterPro" id="IPR002619">
    <property type="entry name" value="CX"/>
</dbReference>
<keyword evidence="3" id="KW-1185">Reference proteome</keyword>
<feature type="compositionally biased region" description="Basic and acidic residues" evidence="1">
    <location>
        <begin position="135"/>
        <end position="154"/>
    </location>
</feature>
<dbReference type="Proteomes" id="UP000005239">
    <property type="component" value="Unassembled WGS sequence"/>
</dbReference>
<reference evidence="2" key="2">
    <citation type="submission" date="2022-06" db="UniProtKB">
        <authorList>
            <consortium name="EnsemblMetazoa"/>
        </authorList>
    </citation>
    <scope>IDENTIFICATION</scope>
    <source>
        <strain evidence="2">PS312</strain>
    </source>
</reference>
<evidence type="ECO:0000313" key="2">
    <source>
        <dbReference type="EnsemblMetazoa" id="PPA43004.1"/>
    </source>
</evidence>
<dbReference type="AlphaFoldDB" id="A0A2A6B3G5"/>
<evidence type="ECO:0000256" key="1">
    <source>
        <dbReference type="SAM" id="MobiDB-lite"/>
    </source>
</evidence>
<reference evidence="3" key="1">
    <citation type="journal article" date="2008" name="Nat. Genet.">
        <title>The Pristionchus pacificus genome provides a unique perspective on nematode lifestyle and parasitism.</title>
        <authorList>
            <person name="Dieterich C."/>
            <person name="Clifton S.W."/>
            <person name="Schuster L.N."/>
            <person name="Chinwalla A."/>
            <person name="Delehaunty K."/>
            <person name="Dinkelacker I."/>
            <person name="Fulton L."/>
            <person name="Fulton R."/>
            <person name="Godfrey J."/>
            <person name="Minx P."/>
            <person name="Mitreva M."/>
            <person name="Roeseler W."/>
            <person name="Tian H."/>
            <person name="Witte H."/>
            <person name="Yang S.P."/>
            <person name="Wilson R.K."/>
            <person name="Sommer R.J."/>
        </authorList>
    </citation>
    <scope>NUCLEOTIDE SEQUENCE [LARGE SCALE GENOMIC DNA]</scope>
    <source>
        <strain evidence="3">PS312</strain>
    </source>
</reference>
<feature type="region of interest" description="Disordered" evidence="1">
    <location>
        <begin position="131"/>
        <end position="154"/>
    </location>
</feature>
<proteinExistence type="predicted"/>
<dbReference type="EnsemblMetazoa" id="PPA43004.1">
    <property type="protein sequence ID" value="PPA43004.1"/>
    <property type="gene ID" value="WBGene00281373"/>
</dbReference>
<name>A0A2A6B3G5_PRIPA</name>
<gene>
    <name evidence="2" type="primary">WBGene00281373</name>
</gene>
<sequence length="154" mass="17290">TLEYKIAIGLLDATHHNGSSTRFVVNPELPIHCVTFETGNKPGNVTICEVGKQQKCSAGIDKLASVFKHKIAFNSGETPSQIVWLCLPPKFCCELKCCDPSSPYYRMLTGSAFFLLFVPFCIAMYRMTAGDDEDEHKVERDRKPSKRRVQESRA</sequence>